<keyword evidence="2" id="KW-1185">Reference proteome</keyword>
<evidence type="ECO:0000313" key="1">
    <source>
        <dbReference type="EMBL" id="ARS25026.1"/>
    </source>
</evidence>
<dbReference type="KEGG" id="vg:40076405"/>
<proteinExistence type="predicted"/>
<evidence type="ECO:0000313" key="2">
    <source>
        <dbReference type="Proteomes" id="UP000221468"/>
    </source>
</evidence>
<dbReference type="RefSeq" id="YP_009600599.1">
    <property type="nucleotide sequence ID" value="NC_041925.1"/>
</dbReference>
<protein>
    <submittedName>
        <fullName evidence="1">Uncharacterized protein</fullName>
    </submittedName>
</protein>
<sequence>MHITRYKIYRLRLLDGRYVYMSWHSYCGPTLYKDKLESRMIEDWYMDDYIVKAVEWFVHRGKKA</sequence>
<dbReference type="GeneID" id="40076405"/>
<dbReference type="OrthoDB" id="39123at10239"/>
<dbReference type="EMBL" id="KY742649">
    <property type="protein sequence ID" value="ARS25026.1"/>
    <property type="molecule type" value="Genomic_DNA"/>
</dbReference>
<reference evidence="1 2" key="1">
    <citation type="journal article" date="2019" name="Genomics">
        <title>Genomic analyses of a novel bacteriophage (VB_PmiS-Isfahan) within Siphoviridae family infecting Proteus mirabilis.</title>
        <authorList>
            <person name="Yazdi M."/>
            <person name="Bouzari M."/>
            <person name="Ghaemi E.A."/>
        </authorList>
    </citation>
    <scope>NUCLEOTIDE SEQUENCE [LARGE SCALE GENOMIC DNA]</scope>
</reference>
<name>A0A1X9Y878_9CAUD</name>
<organism evidence="1 2">
    <name type="scientific">Proteus phage VB_PmiS-Isfahan</name>
    <dbReference type="NCBI Taxonomy" id="1969841"/>
    <lineage>
        <taxon>Viruses</taxon>
        <taxon>Duplodnaviria</taxon>
        <taxon>Heunggongvirae</taxon>
        <taxon>Uroviricota</taxon>
        <taxon>Caudoviricetes</taxon>
        <taxon>Gorganvirus</taxon>
        <taxon>Gorganvirus isfahan</taxon>
    </lineage>
</organism>
<dbReference type="Proteomes" id="UP000221468">
    <property type="component" value="Segment"/>
</dbReference>
<accession>A0A1X9Y878</accession>